<feature type="domain" description="ORC1/DEAH AAA+ ATPase" evidence="2">
    <location>
        <begin position="271"/>
        <end position="387"/>
    </location>
</feature>
<keyword evidence="4" id="KW-1185">Reference proteome</keyword>
<evidence type="ECO:0000313" key="3">
    <source>
        <dbReference type="EMBL" id="MCC8432266.1"/>
    </source>
</evidence>
<dbReference type="Proteomes" id="UP001198862">
    <property type="component" value="Unassembled WGS sequence"/>
</dbReference>
<dbReference type="Pfam" id="PF13401">
    <property type="entry name" value="AAA_22"/>
    <property type="match status" value="1"/>
</dbReference>
<reference evidence="3 4" key="1">
    <citation type="submission" date="2021-11" db="EMBL/GenBank/DDBJ databases">
        <authorList>
            <person name="Lee D.-H."/>
            <person name="Kim S.-B."/>
        </authorList>
    </citation>
    <scope>NUCLEOTIDE SEQUENCE [LARGE SCALE GENOMIC DNA]</scope>
    <source>
        <strain evidence="3 4">KCTC 52223</strain>
    </source>
</reference>
<dbReference type="EMBL" id="JAJISD010000013">
    <property type="protein sequence ID" value="MCC8432266.1"/>
    <property type="molecule type" value="Genomic_DNA"/>
</dbReference>
<dbReference type="SUPFAM" id="SSF52540">
    <property type="entry name" value="P-loop containing nucleoside triphosphate hydrolases"/>
    <property type="match status" value="1"/>
</dbReference>
<proteinExistence type="predicted"/>
<dbReference type="InterPro" id="IPR049945">
    <property type="entry name" value="AAA_22"/>
</dbReference>
<dbReference type="InterPro" id="IPR027417">
    <property type="entry name" value="P-loop_NTPase"/>
</dbReference>
<gene>
    <name evidence="3" type="ORF">LJ725_25100</name>
</gene>
<protein>
    <submittedName>
        <fullName evidence="3">NACHT domain-containing protein</fullName>
    </submittedName>
</protein>
<evidence type="ECO:0000259" key="2">
    <source>
        <dbReference type="Pfam" id="PF13401"/>
    </source>
</evidence>
<dbReference type="RefSeq" id="WP_230553685.1">
    <property type="nucleotide sequence ID" value="NZ_JAJISD010000013.1"/>
</dbReference>
<accession>A0ABS8L1Q4</accession>
<comment type="caution">
    <text evidence="3">The sequence shown here is derived from an EMBL/GenBank/DDBJ whole genome shotgun (WGS) entry which is preliminary data.</text>
</comment>
<feature type="region of interest" description="Disordered" evidence="1">
    <location>
        <begin position="1239"/>
        <end position="1258"/>
    </location>
</feature>
<evidence type="ECO:0000313" key="4">
    <source>
        <dbReference type="Proteomes" id="UP001198862"/>
    </source>
</evidence>
<sequence length="1445" mass="161525">MRSSASAAIGYKRPGIIRAGFRYQDLVAIEVLIRFYRDRTLYQWVELDSDDKQFGAVDDVVACRPDGRFELLQVKFTPDPSAAATALNWSWLLSHRPKGTSLLRKWSQTVGRHALAGGLASAGLRTDRIPDPAVAACLVGSRIDFRRVDAEVQAEIVKQIGSTTDAEAFFAVFDFHHSEPILEDLENRLRSDVAFDIDGSAWLSFRDAVESWATLKYRPEPDGRILHEHLRQVLSLRRPRPLPQDFEVPAGYQPPDAEFADSFLRKISEVDGVTVLVGPPGRGKSTFLSHCVEELSDEGLIVIRHHYFLDLADKSAGRFHYNEIANSLTSQLRAQSPGASYDPNDLSSAIVSSGQAQADAGKRLVIVIDGLDHVWREGRSKEHMAQLFAELLPIPRGVALVVGTQPAPDEELPVKLLQHAPRAAWMELPLMSQDAVSHWLKEQDVAGRLIFAARDLEVRSRERATLAAAFFEISGGLPLHLIYAFEDLARTGAPLTVEIIEALPSCPSGDIRLYYAALWSRVGARGQDILHVLAALLFAMPPLSLRQLFAEPGDADALARIDHLLNHRDLGVYPFHGSLFAFVQEQSGSASALAAHREKILTWLSQSAPPYWRWAWLWLTQAQLGDDVSLVNAPDRPWVLAALAAAYPIDQISRILRAAEEAAFLHFDLPRTLELRLLRLRVQNGAEFQTDRWDLFLAAAVEVTADLYPLAELRADLLDLDTTSMALVLRRASPSERTGLARQAVDEFNRRLKRLSKRSFNWPQDLPDSIGQVIAHLSKHDGARFVAFCQQFQNPDAPLTAFAREALRMQQPRKVLELAGIASGPEFNTEVFTAACLERLDPFNIGLEVVEDPRRHALSLLLGGAPPPLTTPLELAPLFEERDLSGGNVETRSLLSSFFFRAFCAAFAKGEVRPVVAEPSASSDQAWLVPVLENLADMAEAVAKAWSEYGEPPTMAALYAGLNPTVSPEGSYEVHARYQALRQAILDIGIDLQVLSLAVARENFIDEIDITTASESPFWLNEGWLHAFSTRPLRLHTQAGAQALADLLFKELDQGVTQFAERTELWIRLSLFCGEHGLTQAAAVFLQRAANGLIGYGWRKDVFGYEVLTTLELLHEHGDSDAVKTLLSLAPILDQITEFTDGDETDHIKIEFYKLLARYAPQQAARAYGYLIHCEEWRYANELLLELVSTLPPGPRREALLSTFIQPTEQRWLASRDRGKDSDGLIAIARVKRYLGPANVDDTEKQKPESTSSMEPQFDLSSFGPDKLNELVSALKEAGIFNQRNILQRWFSHWACLGQGHELLRSLEASRIDDALRDFSELYDEAFRLSLKLEGRSAAFKWLVVGHRANYGWQRWHSSHDDAIARLDAVAEHYPERWREFVQETARTRADRRRDQPLVLGLSRLIYLLLKVGEKELARAIAEKMVGTLRAETKEQPLPVLGWAS</sequence>
<dbReference type="Gene3D" id="3.40.50.300">
    <property type="entry name" value="P-loop containing nucleotide triphosphate hydrolases"/>
    <property type="match status" value="1"/>
</dbReference>
<organism evidence="3 4">
    <name type="scientific">Reyranella aquatilis</name>
    <dbReference type="NCBI Taxonomy" id="2035356"/>
    <lineage>
        <taxon>Bacteria</taxon>
        <taxon>Pseudomonadati</taxon>
        <taxon>Pseudomonadota</taxon>
        <taxon>Alphaproteobacteria</taxon>
        <taxon>Hyphomicrobiales</taxon>
        <taxon>Reyranellaceae</taxon>
        <taxon>Reyranella</taxon>
    </lineage>
</organism>
<name>A0ABS8L1Q4_9HYPH</name>
<evidence type="ECO:0000256" key="1">
    <source>
        <dbReference type="SAM" id="MobiDB-lite"/>
    </source>
</evidence>